<accession>A0AAV4DGV3</accession>
<feature type="region of interest" description="Disordered" evidence="1">
    <location>
        <begin position="102"/>
        <end position="144"/>
    </location>
</feature>
<evidence type="ECO:0000313" key="3">
    <source>
        <dbReference type="Proteomes" id="UP000735302"/>
    </source>
</evidence>
<proteinExistence type="predicted"/>
<dbReference type="EMBL" id="BLXT01007882">
    <property type="protein sequence ID" value="GFO43472.1"/>
    <property type="molecule type" value="Genomic_DNA"/>
</dbReference>
<protein>
    <submittedName>
        <fullName evidence="2">Uncharacterized protein</fullName>
    </submittedName>
</protein>
<sequence>MNAFHSTTNDSPATLMFGRRLCTHLDLIRPDITFKVTANQQEQAKTHSQANKRNFHMADTVLARHQRWQHGTIPTCTESLTCEVKVAPGVSWKRHSDQIVHTSASPGVSRPTLSELVTSSGPFTDSTLLESSKQSRRDKISTRSKVELPLSSPTMDENPVSLTIPADARSQMVEHTHTCTKQTTWITCSGRVFHGQDKLTY</sequence>
<comment type="caution">
    <text evidence="2">The sequence shown here is derived from an EMBL/GenBank/DDBJ whole genome shotgun (WGS) entry which is preliminary data.</text>
</comment>
<gene>
    <name evidence="2" type="ORF">PoB_006997700</name>
</gene>
<name>A0AAV4DGV3_9GAST</name>
<feature type="compositionally biased region" description="Polar residues" evidence="1">
    <location>
        <begin position="102"/>
        <end position="132"/>
    </location>
</feature>
<evidence type="ECO:0000256" key="1">
    <source>
        <dbReference type="SAM" id="MobiDB-lite"/>
    </source>
</evidence>
<dbReference type="AlphaFoldDB" id="A0AAV4DGV3"/>
<evidence type="ECO:0000313" key="2">
    <source>
        <dbReference type="EMBL" id="GFO43472.1"/>
    </source>
</evidence>
<dbReference type="Proteomes" id="UP000735302">
    <property type="component" value="Unassembled WGS sequence"/>
</dbReference>
<organism evidence="2 3">
    <name type="scientific">Plakobranchus ocellatus</name>
    <dbReference type="NCBI Taxonomy" id="259542"/>
    <lineage>
        <taxon>Eukaryota</taxon>
        <taxon>Metazoa</taxon>
        <taxon>Spiralia</taxon>
        <taxon>Lophotrochozoa</taxon>
        <taxon>Mollusca</taxon>
        <taxon>Gastropoda</taxon>
        <taxon>Heterobranchia</taxon>
        <taxon>Euthyneura</taxon>
        <taxon>Panpulmonata</taxon>
        <taxon>Sacoglossa</taxon>
        <taxon>Placobranchoidea</taxon>
        <taxon>Plakobranchidae</taxon>
        <taxon>Plakobranchus</taxon>
    </lineage>
</organism>
<reference evidence="2 3" key="1">
    <citation type="journal article" date="2021" name="Elife">
        <title>Chloroplast acquisition without the gene transfer in kleptoplastic sea slugs, Plakobranchus ocellatus.</title>
        <authorList>
            <person name="Maeda T."/>
            <person name="Takahashi S."/>
            <person name="Yoshida T."/>
            <person name="Shimamura S."/>
            <person name="Takaki Y."/>
            <person name="Nagai Y."/>
            <person name="Toyoda A."/>
            <person name="Suzuki Y."/>
            <person name="Arimoto A."/>
            <person name="Ishii H."/>
            <person name="Satoh N."/>
            <person name="Nishiyama T."/>
            <person name="Hasebe M."/>
            <person name="Maruyama T."/>
            <person name="Minagawa J."/>
            <person name="Obokata J."/>
            <person name="Shigenobu S."/>
        </authorList>
    </citation>
    <scope>NUCLEOTIDE SEQUENCE [LARGE SCALE GENOMIC DNA]</scope>
</reference>
<keyword evidence="3" id="KW-1185">Reference proteome</keyword>
<feature type="compositionally biased region" description="Basic and acidic residues" evidence="1">
    <location>
        <begin position="133"/>
        <end position="144"/>
    </location>
</feature>